<dbReference type="PANTHER" id="PTHR44591:SF23">
    <property type="entry name" value="CHEY SUBFAMILY"/>
    <property type="match status" value="1"/>
</dbReference>
<keyword evidence="1 2" id="KW-0597">Phosphoprotein</keyword>
<gene>
    <name evidence="4" type="ORF">DQ393_13055</name>
</gene>
<dbReference type="InterPro" id="IPR011006">
    <property type="entry name" value="CheY-like_superfamily"/>
</dbReference>
<dbReference type="Pfam" id="PF00072">
    <property type="entry name" value="Response_reg"/>
    <property type="match status" value="1"/>
</dbReference>
<sequence>MNLSNVSILLLEDQPLAALDIEDYLRDAGVTEIHVISSCSDGQAWLNEHNPDLTILDIHLRDGDCSRIVGTLKTRSLPYIIYSASDRSQYGDLSGFADAPWMSKPADPQLLVAEVKACLGSSKYRSERRPGPVSLSKH</sequence>
<feature type="modified residue" description="4-aspartylphosphate" evidence="2">
    <location>
        <position position="57"/>
    </location>
</feature>
<dbReference type="Gene3D" id="3.40.50.2300">
    <property type="match status" value="1"/>
</dbReference>
<evidence type="ECO:0000313" key="5">
    <source>
        <dbReference type="Proteomes" id="UP000251205"/>
    </source>
</evidence>
<comment type="caution">
    <text evidence="4">The sequence shown here is derived from an EMBL/GenBank/DDBJ whole genome shotgun (WGS) entry which is preliminary data.</text>
</comment>
<organism evidence="4 5">
    <name type="scientific">Rhizobium tropici</name>
    <dbReference type="NCBI Taxonomy" id="398"/>
    <lineage>
        <taxon>Bacteria</taxon>
        <taxon>Pseudomonadati</taxon>
        <taxon>Pseudomonadota</taxon>
        <taxon>Alphaproteobacteria</taxon>
        <taxon>Hyphomicrobiales</taxon>
        <taxon>Rhizobiaceae</taxon>
        <taxon>Rhizobium/Agrobacterium group</taxon>
        <taxon>Rhizobium</taxon>
    </lineage>
</organism>
<dbReference type="SUPFAM" id="SSF52172">
    <property type="entry name" value="CheY-like"/>
    <property type="match status" value="1"/>
</dbReference>
<dbReference type="Proteomes" id="UP000251205">
    <property type="component" value="Unassembled WGS sequence"/>
</dbReference>
<proteinExistence type="predicted"/>
<dbReference type="RefSeq" id="WP_112342206.1">
    <property type="nucleotide sequence ID" value="NZ_QMKK01000033.1"/>
</dbReference>
<dbReference type="InterPro" id="IPR050595">
    <property type="entry name" value="Bact_response_regulator"/>
</dbReference>
<dbReference type="GO" id="GO:0000160">
    <property type="term" value="P:phosphorelay signal transduction system"/>
    <property type="evidence" value="ECO:0007669"/>
    <property type="project" value="InterPro"/>
</dbReference>
<dbReference type="OrthoDB" id="7950403at2"/>
<protein>
    <recommendedName>
        <fullName evidence="3">Response regulatory domain-containing protein</fullName>
    </recommendedName>
</protein>
<dbReference type="PANTHER" id="PTHR44591">
    <property type="entry name" value="STRESS RESPONSE REGULATOR PROTEIN 1"/>
    <property type="match status" value="1"/>
</dbReference>
<evidence type="ECO:0000256" key="2">
    <source>
        <dbReference type="PROSITE-ProRule" id="PRU00169"/>
    </source>
</evidence>
<accession>A0A329YB51</accession>
<reference evidence="4 5" key="1">
    <citation type="submission" date="2018-06" db="EMBL/GenBank/DDBJ databases">
        <title>Whole Genome Sequence of an efficient microsymbiont, Rhizobium tropici.</title>
        <authorList>
            <person name="Srinivasan R."/>
            <person name="Singh H.V."/>
            <person name="Srivastava R."/>
            <person name="Kumari B."/>
            <person name="Radhakrishna A."/>
        </authorList>
    </citation>
    <scope>NUCLEOTIDE SEQUENCE [LARGE SCALE GENOMIC DNA]</scope>
    <source>
        <strain evidence="4 5">IGFRI Rhizo-19</strain>
    </source>
</reference>
<dbReference type="PROSITE" id="PS50110">
    <property type="entry name" value="RESPONSE_REGULATORY"/>
    <property type="match status" value="1"/>
</dbReference>
<name>A0A329YB51_RHITR</name>
<evidence type="ECO:0000313" key="4">
    <source>
        <dbReference type="EMBL" id="RAX41101.1"/>
    </source>
</evidence>
<evidence type="ECO:0000256" key="1">
    <source>
        <dbReference type="ARBA" id="ARBA00022553"/>
    </source>
</evidence>
<dbReference type="AlphaFoldDB" id="A0A329YB51"/>
<feature type="domain" description="Response regulatory" evidence="3">
    <location>
        <begin position="7"/>
        <end position="119"/>
    </location>
</feature>
<evidence type="ECO:0000259" key="3">
    <source>
        <dbReference type="PROSITE" id="PS50110"/>
    </source>
</evidence>
<dbReference type="EMBL" id="QMKK01000033">
    <property type="protein sequence ID" value="RAX41101.1"/>
    <property type="molecule type" value="Genomic_DNA"/>
</dbReference>
<dbReference type="InterPro" id="IPR001789">
    <property type="entry name" value="Sig_transdc_resp-reg_receiver"/>
</dbReference>